<sequence length="674" mass="71233">MDLPIAIRHADAICIDHMLPTATGAHLHTESISTRNRDPRLRATTGLPAMKQYAYLTFGKEITDALAGGTHPGVARAQGVLHQFLRGVPPESADRYVVRLAPDGLTLADVARRADLIGLPVEVPRAGLAAGPPIGPHRVIGVDGGMRVVPAAGAEFLRVLPDRHRAADAYANVPPEVLDLALRTPYPRARLVFGDDGVRLGLPAPLARHAYAETLRRLSRPLRPADTGGTPSRDIAGYGDLLAAVAEPGTRAFVTVRAPSGAELTVLALHDAHGVSFLDPGTADAALLPAAPSRITFTPVAGEQDLATWLDEIRAARPAAAARPVNRTPAVHALPIGATGRSVDVIGSPGALTDRFRAEITAAAEGVDAPVLVVATDRQSRGPSEGQLANLEWMLFQHRRNQQAGGDPPIVVIHGDAPPAVTALLGGYDFAMVHQPRTSGGGLNLNLDNLWSARDAAGNTIAAPMRTITTDLLRKAGAARPALTPAGPEADERLLSFLSTPVSDVAAIRGALAEHGSALKTLLPRIGTLGTVRKDLFAAWEAILRIEARADTALAGAAFDYLGAGEGRQQRSLAVVPALLDKDPETRGDALTDLIDLTRGPLDDGASRAILDGIRRGMAGAPDAELKQLIYRHSAYLPEHGRTDWIRQLRDLAGQRPEQTALFEKIALYVETCP</sequence>
<evidence type="ECO:0000313" key="2">
    <source>
        <dbReference type="Proteomes" id="UP001240984"/>
    </source>
</evidence>
<gene>
    <name evidence="1" type="ORF">J2S43_004698</name>
</gene>
<proteinExistence type="predicted"/>
<dbReference type="RefSeq" id="WP_306832568.1">
    <property type="nucleotide sequence ID" value="NZ_JAUSRA010000001.1"/>
</dbReference>
<evidence type="ECO:0000313" key="1">
    <source>
        <dbReference type="EMBL" id="MDP9796186.1"/>
    </source>
</evidence>
<accession>A0ABT9MY71</accession>
<reference evidence="1 2" key="1">
    <citation type="submission" date="2023-07" db="EMBL/GenBank/DDBJ databases">
        <title>Sequencing the genomes of 1000 actinobacteria strains.</title>
        <authorList>
            <person name="Klenk H.-P."/>
        </authorList>
    </citation>
    <scope>NUCLEOTIDE SEQUENCE [LARGE SCALE GENOMIC DNA]</scope>
    <source>
        <strain evidence="1 2">DSM 44710</strain>
    </source>
</reference>
<name>A0ABT9MY71_9ACTN</name>
<dbReference type="Proteomes" id="UP001240984">
    <property type="component" value="Unassembled WGS sequence"/>
</dbReference>
<organism evidence="1 2">
    <name type="scientific">Catenuloplanes nepalensis</name>
    <dbReference type="NCBI Taxonomy" id="587533"/>
    <lineage>
        <taxon>Bacteria</taxon>
        <taxon>Bacillati</taxon>
        <taxon>Actinomycetota</taxon>
        <taxon>Actinomycetes</taxon>
        <taxon>Micromonosporales</taxon>
        <taxon>Micromonosporaceae</taxon>
        <taxon>Catenuloplanes</taxon>
    </lineage>
</organism>
<dbReference type="EMBL" id="JAUSRA010000001">
    <property type="protein sequence ID" value="MDP9796186.1"/>
    <property type="molecule type" value="Genomic_DNA"/>
</dbReference>
<protein>
    <submittedName>
        <fullName evidence="1">Uncharacterized protein</fullName>
    </submittedName>
</protein>
<keyword evidence="2" id="KW-1185">Reference proteome</keyword>
<comment type="caution">
    <text evidence="1">The sequence shown here is derived from an EMBL/GenBank/DDBJ whole genome shotgun (WGS) entry which is preliminary data.</text>
</comment>